<proteinExistence type="predicted"/>
<sequence>MDFTQYATVGNQYLNRLAQELQMPLEQAEAGSILRGVLHALRNHVTVEESCEMISHLPMALKGVYVDGWKPQRSIGSSNHLDDFIQEVVEDDGMRGLHDFRGASYAKFVVGAVFRSLQKSVADSEYKKFISAIPKDIKVFIQDSMVEKKPC</sequence>
<protein>
    <submittedName>
        <fullName evidence="1">DUF2267 domain-containing protein</fullName>
    </submittedName>
</protein>
<dbReference type="Gene3D" id="1.10.490.110">
    <property type="entry name" value="Uncharacterized conserved protein DUF2267"/>
    <property type="match status" value="1"/>
</dbReference>
<dbReference type="AlphaFoldDB" id="A0AAE3REF2"/>
<keyword evidence="2" id="KW-1185">Reference proteome</keyword>
<evidence type="ECO:0000313" key="2">
    <source>
        <dbReference type="Proteomes" id="UP001232063"/>
    </source>
</evidence>
<gene>
    <name evidence="1" type="ORF">QNI22_37735</name>
</gene>
<dbReference type="Proteomes" id="UP001232063">
    <property type="component" value="Unassembled WGS sequence"/>
</dbReference>
<dbReference type="RefSeq" id="WP_314519398.1">
    <property type="nucleotide sequence ID" value="NZ_JASJOU010000022.1"/>
</dbReference>
<dbReference type="EMBL" id="JASJOU010000022">
    <property type="protein sequence ID" value="MDJ1506453.1"/>
    <property type="molecule type" value="Genomic_DNA"/>
</dbReference>
<name>A0AAE3REF2_9BACT</name>
<comment type="caution">
    <text evidence="1">The sequence shown here is derived from an EMBL/GenBank/DDBJ whole genome shotgun (WGS) entry which is preliminary data.</text>
</comment>
<reference evidence="1" key="1">
    <citation type="submission" date="2023-05" db="EMBL/GenBank/DDBJ databases">
        <authorList>
            <person name="Zhang X."/>
        </authorList>
    </citation>
    <scope>NUCLEOTIDE SEQUENCE</scope>
    <source>
        <strain evidence="1">BD1B2-1</strain>
    </source>
</reference>
<organism evidence="1 2">
    <name type="scientific">Xanthocytophaga agilis</name>
    <dbReference type="NCBI Taxonomy" id="3048010"/>
    <lineage>
        <taxon>Bacteria</taxon>
        <taxon>Pseudomonadati</taxon>
        <taxon>Bacteroidota</taxon>
        <taxon>Cytophagia</taxon>
        <taxon>Cytophagales</taxon>
        <taxon>Rhodocytophagaceae</taxon>
        <taxon>Xanthocytophaga</taxon>
    </lineage>
</organism>
<dbReference type="InterPro" id="IPR018727">
    <property type="entry name" value="DUF2267"/>
</dbReference>
<dbReference type="InterPro" id="IPR038282">
    <property type="entry name" value="DUF2267_sf"/>
</dbReference>
<dbReference type="Pfam" id="PF10025">
    <property type="entry name" value="DUF2267"/>
    <property type="match status" value="1"/>
</dbReference>
<evidence type="ECO:0000313" key="1">
    <source>
        <dbReference type="EMBL" id="MDJ1506453.1"/>
    </source>
</evidence>
<accession>A0AAE3REF2</accession>